<dbReference type="AlphaFoldDB" id="A0A8B8SG27"/>
<reference evidence="3" key="1">
    <citation type="submission" date="2025-08" db="UniProtKB">
        <authorList>
            <consortium name="RefSeq"/>
        </authorList>
    </citation>
    <scope>IDENTIFICATION</scope>
    <source>
        <tissue evidence="3">Ear skin</tissue>
    </source>
</reference>
<feature type="region of interest" description="Disordered" evidence="1">
    <location>
        <begin position="86"/>
        <end position="174"/>
    </location>
</feature>
<organism evidence="2 3">
    <name type="scientific">Camelus ferus</name>
    <name type="common">Wild bactrian camel</name>
    <name type="synonym">Camelus bactrianus ferus</name>
    <dbReference type="NCBI Taxonomy" id="419612"/>
    <lineage>
        <taxon>Eukaryota</taxon>
        <taxon>Metazoa</taxon>
        <taxon>Chordata</taxon>
        <taxon>Craniata</taxon>
        <taxon>Vertebrata</taxon>
        <taxon>Euteleostomi</taxon>
        <taxon>Mammalia</taxon>
        <taxon>Eutheria</taxon>
        <taxon>Laurasiatheria</taxon>
        <taxon>Artiodactyla</taxon>
        <taxon>Tylopoda</taxon>
        <taxon>Camelidae</taxon>
        <taxon>Camelus</taxon>
    </lineage>
</organism>
<name>A0A8B8SG27_CAMFR</name>
<feature type="region of interest" description="Disordered" evidence="1">
    <location>
        <begin position="1"/>
        <end position="22"/>
    </location>
</feature>
<dbReference type="KEGG" id="cfr:116661351"/>
<gene>
    <name evidence="3" type="primary">LOC116661351</name>
</gene>
<dbReference type="Proteomes" id="UP000694856">
    <property type="component" value="Chromosome 34"/>
</dbReference>
<dbReference type="GeneID" id="116661351"/>
<feature type="compositionally biased region" description="Low complexity" evidence="1">
    <location>
        <begin position="115"/>
        <end position="127"/>
    </location>
</feature>
<dbReference type="RefSeq" id="XP_032329181.1">
    <property type="nucleotide sequence ID" value="XM_032473290.1"/>
</dbReference>
<evidence type="ECO:0000313" key="2">
    <source>
        <dbReference type="Proteomes" id="UP000694856"/>
    </source>
</evidence>
<accession>A0A8B8SG27</accession>
<evidence type="ECO:0000256" key="1">
    <source>
        <dbReference type="SAM" id="MobiDB-lite"/>
    </source>
</evidence>
<feature type="compositionally biased region" description="Pro residues" evidence="1">
    <location>
        <begin position="1"/>
        <end position="10"/>
    </location>
</feature>
<proteinExistence type="predicted"/>
<sequence>MAPSPRPPSSVPLTLPPGGGALSPSDGDVAQLVWLLPPCLVAKPEKELLLECTVLGVSPCRGQLGDDCGGRETLISIFKNLQVPHGHPPTSLLPALSRGRPQAETPGWSPPTGPWPGTGTTLSSSSGRSFSSQRTPPPPPLKAVPAAERQGGSQQLTPQRPMSLACGTGDRRCHMRSRPLNTRLRVIRLDVTRTQGGRGAWSQPAKTVVCPAGQEPRLQVTGLLTPTQKEATCLSAEPALPGRVPSLFPEGSACFPGVEHGATFKARRLQRRVRATLRRGQLPGCRLGFSKLSHE</sequence>
<keyword evidence="2" id="KW-1185">Reference proteome</keyword>
<evidence type="ECO:0000313" key="3">
    <source>
        <dbReference type="RefSeq" id="XP_032329181.1"/>
    </source>
</evidence>
<feature type="compositionally biased region" description="Polar residues" evidence="1">
    <location>
        <begin position="151"/>
        <end position="160"/>
    </location>
</feature>
<protein>
    <submittedName>
        <fullName evidence="3">Uncharacterized protein LOC116661351 isoform X1</fullName>
    </submittedName>
</protein>